<evidence type="ECO:0000256" key="1">
    <source>
        <dbReference type="SAM" id="SignalP"/>
    </source>
</evidence>
<evidence type="ECO:0000313" key="2">
    <source>
        <dbReference type="EMBL" id="MDC8012984.1"/>
    </source>
</evidence>
<feature type="chain" id="PRO_5040962511" evidence="1">
    <location>
        <begin position="25"/>
        <end position="553"/>
    </location>
</feature>
<dbReference type="PANTHER" id="PTHR43737:SF1">
    <property type="entry name" value="DUF1501 DOMAIN-CONTAINING PROTEIN"/>
    <property type="match status" value="1"/>
</dbReference>
<dbReference type="AlphaFoldDB" id="A0A9X3YII5"/>
<feature type="signal peptide" evidence="1">
    <location>
        <begin position="1"/>
        <end position="24"/>
    </location>
</feature>
<name>A0A9X3YII5_9GAMM</name>
<sequence length="553" mass="61152">MSLRTAARVLPLAAAAMFAAGAQARVYDHLFRAGFQNFADAPATDAEAARFLTQATFGPTKADIARVRSLGIGQWIDQQLSTPSTAARPFMETVSAAMTAAGQNIGHGQRIDRWFHTAMVAPDQLRQRAAYALSQIFVISDQNGSLSGEPIQVTEYWDLLARNAFGNYRTLLDEVTYNPSMGKFLSHFRNRKAATGREPDENYAREVMQLFSIGLVERNLDFSPLLDGQNQPLPTYDQNVITNYAKIFTGFAYNNATNINNGTNNYLPMRCFDNEHDQTLKTVLDGMTVAAGQTCAVDVQQGLNIIAAHPNVAPFISRQLIQRFTTSNPSPAYIQRVAQKFQNNGDGERGDLGAVIKAILTDAEARNNAPPASFGKLREPLLRLTALWRAWTFQMPAPSVYGEMKMGLPNLMTTYGQRPLGANTVFNFYEPDYQQPGPIEDAGLYSPEFQIINESSTYTISNALYDVSFRYFVGMTNPPTDRPLLIVDEVSAQPNATAMVDLVNTRMMYGSMSTNMRTTLINMLNFMNGATASEKARSLIHITAISPEFATQR</sequence>
<organism evidence="2 3">
    <name type="scientific">Tahibacter soli</name>
    <dbReference type="NCBI Taxonomy" id="2983605"/>
    <lineage>
        <taxon>Bacteria</taxon>
        <taxon>Pseudomonadati</taxon>
        <taxon>Pseudomonadota</taxon>
        <taxon>Gammaproteobacteria</taxon>
        <taxon>Lysobacterales</taxon>
        <taxon>Rhodanobacteraceae</taxon>
        <taxon>Tahibacter</taxon>
    </lineage>
</organism>
<accession>A0A9X3YII5</accession>
<evidence type="ECO:0000313" key="3">
    <source>
        <dbReference type="Proteomes" id="UP001139971"/>
    </source>
</evidence>
<dbReference type="Proteomes" id="UP001139971">
    <property type="component" value="Unassembled WGS sequence"/>
</dbReference>
<dbReference type="RefSeq" id="WP_263544674.1">
    <property type="nucleotide sequence ID" value="NZ_JAOVZO020000015.1"/>
</dbReference>
<dbReference type="EMBL" id="JAOVZO020000015">
    <property type="protein sequence ID" value="MDC8012984.1"/>
    <property type="molecule type" value="Genomic_DNA"/>
</dbReference>
<dbReference type="InterPro" id="IPR014917">
    <property type="entry name" value="DUF1800"/>
</dbReference>
<dbReference type="PANTHER" id="PTHR43737">
    <property type="entry name" value="BLL7424 PROTEIN"/>
    <property type="match status" value="1"/>
</dbReference>
<keyword evidence="1" id="KW-0732">Signal</keyword>
<comment type="caution">
    <text evidence="2">The sequence shown here is derived from an EMBL/GenBank/DDBJ whole genome shotgun (WGS) entry which is preliminary data.</text>
</comment>
<protein>
    <submittedName>
        <fullName evidence="2">DUF1800 domain-containing protein</fullName>
    </submittedName>
</protein>
<keyword evidence="3" id="KW-1185">Reference proteome</keyword>
<gene>
    <name evidence="2" type="ORF">OD750_010555</name>
</gene>
<dbReference type="Pfam" id="PF08811">
    <property type="entry name" value="DUF1800"/>
    <property type="match status" value="1"/>
</dbReference>
<proteinExistence type="predicted"/>
<reference evidence="2" key="1">
    <citation type="submission" date="2023-02" db="EMBL/GenBank/DDBJ databases">
        <title>Tahibacter soli sp. nov. isolated from soil.</title>
        <authorList>
            <person name="Baek J.H."/>
            <person name="Lee J.K."/>
            <person name="Choi D.G."/>
            <person name="Jeon C.O."/>
        </authorList>
    </citation>
    <scope>NUCLEOTIDE SEQUENCE</scope>
    <source>
        <strain evidence="2">BL</strain>
    </source>
</reference>